<feature type="transmembrane region" description="Helical" evidence="1">
    <location>
        <begin position="398"/>
        <end position="423"/>
    </location>
</feature>
<keyword evidence="1" id="KW-0812">Transmembrane</keyword>
<accession>A0A2T0FDS6</accession>
<dbReference type="PANTHER" id="PTHR21329:SF3">
    <property type="entry name" value="PHOSPHATIDYLINOSITOL N-ACETYLGLUCOSAMINYLTRANSFERASE SUBUNIT Q"/>
    <property type="match status" value="1"/>
</dbReference>
<proteinExistence type="predicted"/>
<dbReference type="AlphaFoldDB" id="A0A2T0FDS6"/>
<protein>
    <submittedName>
        <fullName evidence="2">N-acetylglucosaminyl-phosphatidylinositol biosynthetic protein gpi1</fullName>
    </submittedName>
</protein>
<dbReference type="RefSeq" id="XP_024663035.1">
    <property type="nucleotide sequence ID" value="XM_024807267.1"/>
</dbReference>
<sequence length="661" mass="75502">MPTRIFWPVDGLQRYGPEEKSIVVGWVNSSKDYVVMAILPYFPVQHAQRLLEQDMLVKGLGEKSPQELYKEFGGDRLQVLGTCNHSQDCLFVVNTLSGQPVIDSGSDSVQLIYYSQPNAKWLHYLSLYPIQLDMPDESVSQIIDADYNHDSQQACEDRSLLLTNLSLHCGGQIQSNASERMSVLAKCISQINCSLELSRILTVNALKMFPELQSRELQQSRRLSISSKIGIEAKHQASIQAEKLGIFAIAKWIVLFTIVSFNVLAEALLQITAFPIGNGHLTDISATALQVDLRLKLLCNLPVQYMRIRKRSKSWATTALNVEYTRFYNSLWLFANDIILGVTLGGFLRDNHWRVCSFITTVTQNLFGDQFQEFMNWLMSWPAGLKLNTELAKFFGEVFVWVLVSWQHLLLYCTPLLQGFIVFLSHAGWFGITFQISLVCDLISLITFDIYCLYLGSAKIYRKQLTTLVSLFRLFRGKKLNVLRSRIDSGNYNIDQLLLGTIMFTVLLLLLPTVLVFYLAFAFTRALLVLLSTLLEMTLGFFNHFPLFTLLLRFKSPARVPGGIRFEYIKNDSTQTFLKLESQPIGIGHIFHQYNVVAKRFAEHYYSTRVLSGLLVGKMVTVQRSRLYSLLYSSLPAHRPAPKHLYNQLQSHLFDKNEHMY</sequence>
<dbReference type="STRING" id="45607.A0A2T0FDS6"/>
<dbReference type="InterPro" id="IPR007720">
    <property type="entry name" value="PigQ/GPI1"/>
</dbReference>
<dbReference type="Proteomes" id="UP000238350">
    <property type="component" value="Unassembled WGS sequence"/>
</dbReference>
<dbReference type="GeneID" id="36514458"/>
<keyword evidence="3" id="KW-1185">Reference proteome</keyword>
<evidence type="ECO:0000256" key="1">
    <source>
        <dbReference type="SAM" id="Phobius"/>
    </source>
</evidence>
<organism evidence="2 3">
    <name type="scientific">Wickerhamiella sorbophila</name>
    <dbReference type="NCBI Taxonomy" id="45607"/>
    <lineage>
        <taxon>Eukaryota</taxon>
        <taxon>Fungi</taxon>
        <taxon>Dikarya</taxon>
        <taxon>Ascomycota</taxon>
        <taxon>Saccharomycotina</taxon>
        <taxon>Dipodascomycetes</taxon>
        <taxon>Dipodascales</taxon>
        <taxon>Trichomonascaceae</taxon>
        <taxon>Wickerhamiella</taxon>
    </lineage>
</organism>
<dbReference type="Pfam" id="PF05024">
    <property type="entry name" value="Gpi1"/>
    <property type="match status" value="1"/>
</dbReference>
<gene>
    <name evidence="2" type="ORF">B9G98_00709</name>
</gene>
<feature type="transmembrane region" description="Helical" evidence="1">
    <location>
        <begin position="497"/>
        <end position="521"/>
    </location>
</feature>
<evidence type="ECO:0000313" key="2">
    <source>
        <dbReference type="EMBL" id="PRT53089.1"/>
    </source>
</evidence>
<dbReference type="GO" id="GO:0016020">
    <property type="term" value="C:membrane"/>
    <property type="evidence" value="ECO:0007669"/>
    <property type="project" value="InterPro"/>
</dbReference>
<dbReference type="PANTHER" id="PTHR21329">
    <property type="entry name" value="PHOSPHATIDYLINOSITOL N-ACETYLGLUCOSAMINYLTRANSFERASE SUBUNIT Q-RELATED"/>
    <property type="match status" value="1"/>
</dbReference>
<name>A0A2T0FDS6_9ASCO</name>
<feature type="transmembrane region" description="Helical" evidence="1">
    <location>
        <begin position="527"/>
        <end position="552"/>
    </location>
</feature>
<keyword evidence="1" id="KW-1133">Transmembrane helix</keyword>
<keyword evidence="1" id="KW-0472">Membrane</keyword>
<dbReference type="OrthoDB" id="70250at2759"/>
<dbReference type="GO" id="GO:0006506">
    <property type="term" value="P:GPI anchor biosynthetic process"/>
    <property type="evidence" value="ECO:0007669"/>
    <property type="project" value="InterPro"/>
</dbReference>
<comment type="caution">
    <text evidence="2">The sequence shown here is derived from an EMBL/GenBank/DDBJ whole genome shotgun (WGS) entry which is preliminary data.</text>
</comment>
<reference evidence="2 3" key="1">
    <citation type="submission" date="2017-04" db="EMBL/GenBank/DDBJ databases">
        <title>Genome sequencing of [Candida] sorbophila.</title>
        <authorList>
            <person name="Ahn J.O."/>
        </authorList>
    </citation>
    <scope>NUCLEOTIDE SEQUENCE [LARGE SCALE GENOMIC DNA]</scope>
    <source>
        <strain evidence="2 3">DS02</strain>
    </source>
</reference>
<feature type="transmembrane region" description="Helical" evidence="1">
    <location>
        <begin position="429"/>
        <end position="454"/>
    </location>
</feature>
<evidence type="ECO:0000313" key="3">
    <source>
        <dbReference type="Proteomes" id="UP000238350"/>
    </source>
</evidence>
<dbReference type="EMBL" id="NDIQ01000001">
    <property type="protein sequence ID" value="PRT53089.1"/>
    <property type="molecule type" value="Genomic_DNA"/>
</dbReference>
<dbReference type="GO" id="GO:0005783">
    <property type="term" value="C:endoplasmic reticulum"/>
    <property type="evidence" value="ECO:0007669"/>
    <property type="project" value="TreeGrafter"/>
</dbReference>